<feature type="domain" description="Bacterial type II secretion system protein E" evidence="4">
    <location>
        <begin position="420"/>
        <end position="434"/>
    </location>
</feature>
<sequence>MYEKWYNSQNLSTMAETMNDITTTLLTYLIHNRIIDENSAAKIKEETKQNSHKVLGEILLENNFFTKEDLLILVIEFFKKGYLNLEDVNANFAIDSEKFLHALAKNLNYEYLDLDSIDIDYRLASKLPFAQLKKYKALPIREDEINIFVALKDPLDINAQEGVQRIFPRKLLKVIIAEPSQIDKYLIKMELGESIKGLIGEIRKEITSSAAENPQESSGILKLIEIILKTSILARASDIHIEPTENNCIVRSRIDGMLTETFIFDKDIYPPLASRMKLLSNMDIAEKRKPQDGRFSATILGREYDFRISALPTINGESIVIRILDKSKVMIKIEDLGMQPATYAKFAQAMRTPYGIIFVTGPTGSGKTTTLYAALNAIKSVQSKIITVEDPVEYQLNLTQQVQVNEKANLTFASALRSILRQDPDIIMIGEVRDTETLRIAVQAALTGHLVFSTLHTNDAISAVTRVVDMGIEPYLISGSLIAIEAQRLVRKLCPYCKTKYTLPKTAYDEIKALLPDEYQFYKHNGCEKCSQTGYLGREMISEILPISEKISSMIAQGASKSEIKEQAIKEGFFDMYQDGITRAANGITSLDEIARVAKG</sequence>
<dbReference type="PANTHER" id="PTHR30258:SF1">
    <property type="entry name" value="PROTEIN TRANSPORT PROTEIN HOFB HOMOLOG"/>
    <property type="match status" value="1"/>
</dbReference>
<comment type="similarity">
    <text evidence="1">Belongs to the GSP E family.</text>
</comment>
<dbReference type="FunFam" id="3.40.50.300:FF:000398">
    <property type="entry name" value="Type IV pilus assembly ATPase PilB"/>
    <property type="match status" value="1"/>
</dbReference>
<dbReference type="PROSITE" id="PS00662">
    <property type="entry name" value="T2SP_E"/>
    <property type="match status" value="1"/>
</dbReference>
<dbReference type="PANTHER" id="PTHR30258">
    <property type="entry name" value="TYPE II SECRETION SYSTEM PROTEIN GSPE-RELATED"/>
    <property type="match status" value="1"/>
</dbReference>
<dbReference type="SUPFAM" id="SSF160246">
    <property type="entry name" value="EspE N-terminal domain-like"/>
    <property type="match status" value="2"/>
</dbReference>
<dbReference type="GO" id="GO:0005886">
    <property type="term" value="C:plasma membrane"/>
    <property type="evidence" value="ECO:0007669"/>
    <property type="project" value="TreeGrafter"/>
</dbReference>
<dbReference type="PATRIC" id="fig|1193502.14.peg.1478"/>
<protein>
    <submittedName>
        <fullName evidence="5">Type II secretion system protein E</fullName>
    </submittedName>
</protein>
<dbReference type="GO" id="GO:0016887">
    <property type="term" value="F:ATP hydrolysis activity"/>
    <property type="evidence" value="ECO:0007669"/>
    <property type="project" value="TreeGrafter"/>
</dbReference>
<dbReference type="InterPro" id="IPR027417">
    <property type="entry name" value="P-loop_NTPase"/>
</dbReference>
<dbReference type="STRING" id="1193502.SHALO_1459"/>
<dbReference type="InterPro" id="IPR037257">
    <property type="entry name" value="T2SS_E_N_sf"/>
</dbReference>
<evidence type="ECO:0000256" key="2">
    <source>
        <dbReference type="ARBA" id="ARBA00022741"/>
    </source>
</evidence>
<accession>A0A1D7TK05</accession>
<dbReference type="Pfam" id="PF00437">
    <property type="entry name" value="T2SSE"/>
    <property type="match status" value="1"/>
</dbReference>
<evidence type="ECO:0000313" key="6">
    <source>
        <dbReference type="Proteomes" id="UP000094609"/>
    </source>
</evidence>
<proteinExistence type="inferred from homology"/>
<keyword evidence="6" id="KW-1185">Reference proteome</keyword>
<organism evidence="5 6">
    <name type="scientific">Sulfurospirillum halorespirans DSM 13726</name>
    <dbReference type="NCBI Taxonomy" id="1193502"/>
    <lineage>
        <taxon>Bacteria</taxon>
        <taxon>Pseudomonadati</taxon>
        <taxon>Campylobacterota</taxon>
        <taxon>Epsilonproteobacteria</taxon>
        <taxon>Campylobacterales</taxon>
        <taxon>Sulfurospirillaceae</taxon>
        <taxon>Sulfurospirillum</taxon>
    </lineage>
</organism>
<dbReference type="GO" id="GO:0005524">
    <property type="term" value="F:ATP binding"/>
    <property type="evidence" value="ECO:0007669"/>
    <property type="project" value="UniProtKB-KW"/>
</dbReference>
<dbReference type="Proteomes" id="UP000094609">
    <property type="component" value="Chromosome"/>
</dbReference>
<dbReference type="Gene3D" id="3.40.50.300">
    <property type="entry name" value="P-loop containing nucleotide triphosphate hydrolases"/>
    <property type="match status" value="1"/>
</dbReference>
<keyword evidence="2" id="KW-0547">Nucleotide-binding</keyword>
<reference evidence="6" key="1">
    <citation type="submission" date="2016-08" db="EMBL/GenBank/DDBJ databases">
        <title>Complete genome sequence of the organohalide-respiring Epsilonproteobacterium Sulfurospirillum halorespirans.</title>
        <authorList>
            <person name="Goris T."/>
            <person name="Zimmermann J."/>
            <person name="Schenz B."/>
            <person name="Lemos M."/>
            <person name="Hackermueller J."/>
            <person name="Diekert G."/>
        </authorList>
    </citation>
    <scope>NUCLEOTIDE SEQUENCE [LARGE SCALE GENOMIC DNA]</scope>
    <source>
        <strain>DSM 13726</strain>
        <strain evidence="6">PCE-M2</strain>
    </source>
</reference>
<dbReference type="AlphaFoldDB" id="A0A1D7TK05"/>
<dbReference type="SUPFAM" id="SSF52540">
    <property type="entry name" value="P-loop containing nucleoside triphosphate hydrolases"/>
    <property type="match status" value="1"/>
</dbReference>
<dbReference type="Pfam" id="PF05157">
    <property type="entry name" value="MshEN"/>
    <property type="match status" value="1"/>
</dbReference>
<evidence type="ECO:0000256" key="1">
    <source>
        <dbReference type="ARBA" id="ARBA00006611"/>
    </source>
</evidence>
<dbReference type="InterPro" id="IPR003593">
    <property type="entry name" value="AAA+_ATPase"/>
</dbReference>
<keyword evidence="3" id="KW-0067">ATP-binding</keyword>
<dbReference type="SMART" id="SM00382">
    <property type="entry name" value="AAA"/>
    <property type="match status" value="1"/>
</dbReference>
<evidence type="ECO:0000259" key="4">
    <source>
        <dbReference type="PROSITE" id="PS00662"/>
    </source>
</evidence>
<name>A0A1D7TK05_9BACT</name>
<gene>
    <name evidence="5" type="ORF">SHALO_1459</name>
</gene>
<dbReference type="Gene3D" id="3.30.300.160">
    <property type="entry name" value="Type II secretion system, protein E, N-terminal domain"/>
    <property type="match status" value="1"/>
</dbReference>
<dbReference type="EMBL" id="CP017111">
    <property type="protein sequence ID" value="AOO65234.1"/>
    <property type="molecule type" value="Genomic_DNA"/>
</dbReference>
<dbReference type="Gene3D" id="3.30.450.90">
    <property type="match status" value="1"/>
</dbReference>
<dbReference type="InterPro" id="IPR007831">
    <property type="entry name" value="T2SS_GspE_N"/>
</dbReference>
<dbReference type="InterPro" id="IPR001482">
    <property type="entry name" value="T2SS/T4SS_dom"/>
</dbReference>
<evidence type="ECO:0000256" key="3">
    <source>
        <dbReference type="ARBA" id="ARBA00022840"/>
    </source>
</evidence>
<dbReference type="KEGG" id="shal:SHALO_1459"/>
<dbReference type="CDD" id="cd01129">
    <property type="entry name" value="PulE-GspE-like"/>
    <property type="match status" value="1"/>
</dbReference>
<evidence type="ECO:0000313" key="5">
    <source>
        <dbReference type="EMBL" id="AOO65234.1"/>
    </source>
</evidence>